<accession>A0A0E9UI87</accession>
<protein>
    <submittedName>
        <fullName evidence="1">Uncharacterized protein</fullName>
    </submittedName>
</protein>
<reference evidence="1" key="2">
    <citation type="journal article" date="2015" name="Fish Shellfish Immunol.">
        <title>Early steps in the European eel (Anguilla anguilla)-Vibrio vulnificus interaction in the gills: Role of the RtxA13 toxin.</title>
        <authorList>
            <person name="Callol A."/>
            <person name="Pajuelo D."/>
            <person name="Ebbesson L."/>
            <person name="Teles M."/>
            <person name="MacKenzie S."/>
            <person name="Amaro C."/>
        </authorList>
    </citation>
    <scope>NUCLEOTIDE SEQUENCE</scope>
</reference>
<organism evidence="1">
    <name type="scientific">Anguilla anguilla</name>
    <name type="common">European freshwater eel</name>
    <name type="synonym">Muraena anguilla</name>
    <dbReference type="NCBI Taxonomy" id="7936"/>
    <lineage>
        <taxon>Eukaryota</taxon>
        <taxon>Metazoa</taxon>
        <taxon>Chordata</taxon>
        <taxon>Craniata</taxon>
        <taxon>Vertebrata</taxon>
        <taxon>Euteleostomi</taxon>
        <taxon>Actinopterygii</taxon>
        <taxon>Neopterygii</taxon>
        <taxon>Teleostei</taxon>
        <taxon>Anguilliformes</taxon>
        <taxon>Anguillidae</taxon>
        <taxon>Anguilla</taxon>
    </lineage>
</organism>
<dbReference type="EMBL" id="GBXM01043612">
    <property type="protein sequence ID" value="JAH64965.1"/>
    <property type="molecule type" value="Transcribed_RNA"/>
</dbReference>
<sequence length="32" mass="3711">MLYVLLPSESVKVIRLAATTVDSHEEKIHRFK</sequence>
<dbReference type="AlphaFoldDB" id="A0A0E9UI87"/>
<name>A0A0E9UI87_ANGAN</name>
<evidence type="ECO:0000313" key="1">
    <source>
        <dbReference type="EMBL" id="JAH64965.1"/>
    </source>
</evidence>
<reference evidence="1" key="1">
    <citation type="submission" date="2014-11" db="EMBL/GenBank/DDBJ databases">
        <authorList>
            <person name="Amaro Gonzalez C."/>
        </authorList>
    </citation>
    <scope>NUCLEOTIDE SEQUENCE</scope>
</reference>
<proteinExistence type="predicted"/>